<name>A0A1T5I545_9GAMM</name>
<dbReference type="AlphaFoldDB" id="A0A1T5I545"/>
<organism evidence="1 2">
    <name type="scientific">Photobacterium piscicola</name>
    <dbReference type="NCBI Taxonomy" id="1378299"/>
    <lineage>
        <taxon>Bacteria</taxon>
        <taxon>Pseudomonadati</taxon>
        <taxon>Pseudomonadota</taxon>
        <taxon>Gammaproteobacteria</taxon>
        <taxon>Vibrionales</taxon>
        <taxon>Vibrionaceae</taxon>
        <taxon>Photobacterium</taxon>
    </lineage>
</organism>
<gene>
    <name evidence="1" type="ORF">CZ809_03850</name>
</gene>
<dbReference type="SUPFAM" id="SSF56281">
    <property type="entry name" value="Metallo-hydrolase/oxidoreductase"/>
    <property type="match status" value="1"/>
</dbReference>
<dbReference type="OrthoDB" id="9800955at2"/>
<accession>A0A1T5I545</accession>
<dbReference type="RefSeq" id="WP_080159128.1">
    <property type="nucleotide sequence ID" value="NZ_FUZI01000014.1"/>
</dbReference>
<protein>
    <submittedName>
        <fullName evidence="1">Uncharacterized protein</fullName>
    </submittedName>
</protein>
<evidence type="ECO:0000313" key="2">
    <source>
        <dbReference type="Proteomes" id="UP000189966"/>
    </source>
</evidence>
<sequence length="382" mass="43230">MATVKFYPVGNGDTSLITSKNGKHILMDYRQHSSATDSTKPQFDIASDIKKTLVDAKKDGLEVLAFTHADKDHIEGSTEFFHLEHAIKYQGDGRIKIDQLWVPAAMLLESVDRDKLSSEFAIWRSEARYRLKNKTGIRVFSQPDELVKLIESWQMNIDELSDLIVDAGTIVDTFSLENDNVEFFVHSPFMKYCEEAGKEVKKVRNQASLIFNIRFNEGGEAFDFLAIGDSEWEVLEDIVSITKYYKNEDRLRWDLLNIPHHCSYLALSDEKGDNETEPKEKVAELLLLGNKDAYMICSSNSFDESTSEALNSTQPPHLQAKRCYERYLRDVNGRSLIVTMENESKTKPQPVIIEFTSSGLSKRSYKMTAALATAAATPARAG</sequence>
<dbReference type="InterPro" id="IPR036866">
    <property type="entry name" value="RibonucZ/Hydroxyglut_hydro"/>
</dbReference>
<dbReference type="Gene3D" id="3.60.15.10">
    <property type="entry name" value="Ribonuclease Z/Hydroxyacylglutathione hydrolase-like"/>
    <property type="match status" value="1"/>
</dbReference>
<reference evidence="1 2" key="1">
    <citation type="submission" date="2017-02" db="EMBL/GenBank/DDBJ databases">
        <authorList>
            <person name="Peterson S.W."/>
        </authorList>
    </citation>
    <scope>NUCLEOTIDE SEQUENCE [LARGE SCALE GENOMIC DNA]</scope>
    <source>
        <strain evidence="2">type strain: NCCB 100098</strain>
    </source>
</reference>
<proteinExistence type="predicted"/>
<dbReference type="EMBL" id="FUZI01000014">
    <property type="protein sequence ID" value="SKC34238.1"/>
    <property type="molecule type" value="Genomic_DNA"/>
</dbReference>
<evidence type="ECO:0000313" key="1">
    <source>
        <dbReference type="EMBL" id="SKC34238.1"/>
    </source>
</evidence>
<dbReference type="Proteomes" id="UP000189966">
    <property type="component" value="Unassembled WGS sequence"/>
</dbReference>